<dbReference type="EMBL" id="NEGB01000003">
    <property type="protein sequence ID" value="OTG66073.1"/>
    <property type="molecule type" value="Genomic_DNA"/>
</dbReference>
<dbReference type="AlphaFoldDB" id="A0A1Y3CJK8"/>
<evidence type="ECO:0000313" key="3">
    <source>
        <dbReference type="Proteomes" id="UP000242765"/>
    </source>
</evidence>
<accession>A0A1Y3CJK8</accession>
<keyword evidence="1" id="KW-0812">Transmembrane</keyword>
<keyword evidence="3" id="KW-1185">Reference proteome</keyword>
<evidence type="ECO:0000256" key="1">
    <source>
        <dbReference type="SAM" id="Phobius"/>
    </source>
</evidence>
<dbReference type="Proteomes" id="UP000242765">
    <property type="component" value="Unassembled WGS sequence"/>
</dbReference>
<protein>
    <submittedName>
        <fullName evidence="2">Uncharacterized protein</fullName>
    </submittedName>
</protein>
<proteinExistence type="predicted"/>
<sequence>MKLYQFISGLFAFFIFLSFCYFFSGSGGEFSFFDLNPIEALNNLVFTFSFGFGVPVWVSYILSTLIILGIPILIYWLVCHLLKYLNKQYHS</sequence>
<name>A0A1Y3CJK8_9GAMM</name>
<feature type="transmembrane region" description="Helical" evidence="1">
    <location>
        <begin position="44"/>
        <end position="77"/>
    </location>
</feature>
<keyword evidence="1" id="KW-0472">Membrane</keyword>
<gene>
    <name evidence="2" type="ORF">B9T28_07740</name>
</gene>
<reference evidence="2 3" key="1">
    <citation type="submission" date="2017-04" db="EMBL/GenBank/DDBJ databases">
        <title>High diversity of culturable Acinetobacter species in natural soil and water ecosystems.</title>
        <authorList>
            <person name="Nemec A."/>
            <person name="Radolfova-Krizova L."/>
        </authorList>
    </citation>
    <scope>NUCLEOTIDE SEQUENCE [LARGE SCALE GENOMIC DNA]</scope>
    <source>
        <strain evidence="2 3">ANC 4999</strain>
    </source>
</reference>
<feature type="transmembrane region" description="Helical" evidence="1">
    <location>
        <begin position="7"/>
        <end position="24"/>
    </location>
</feature>
<organism evidence="2 3">
    <name type="scientific">Acinetobacter silvestris</name>
    <dbReference type="NCBI Taxonomy" id="1977882"/>
    <lineage>
        <taxon>Bacteria</taxon>
        <taxon>Pseudomonadati</taxon>
        <taxon>Pseudomonadota</taxon>
        <taxon>Gammaproteobacteria</taxon>
        <taxon>Moraxellales</taxon>
        <taxon>Moraxellaceae</taxon>
        <taxon>Acinetobacter</taxon>
    </lineage>
</organism>
<comment type="caution">
    <text evidence="2">The sequence shown here is derived from an EMBL/GenBank/DDBJ whole genome shotgun (WGS) entry which is preliminary data.</text>
</comment>
<keyword evidence="1" id="KW-1133">Transmembrane helix</keyword>
<evidence type="ECO:0000313" key="2">
    <source>
        <dbReference type="EMBL" id="OTG66073.1"/>
    </source>
</evidence>